<feature type="transmembrane region" description="Helical" evidence="1">
    <location>
        <begin position="104"/>
        <end position="127"/>
    </location>
</feature>
<feature type="transmembrane region" description="Helical" evidence="1">
    <location>
        <begin position="67"/>
        <end position="92"/>
    </location>
</feature>
<keyword evidence="1" id="KW-1133">Transmembrane helix</keyword>
<keyword evidence="1" id="KW-0472">Membrane</keyword>
<reference evidence="2 3" key="1">
    <citation type="submission" date="2016-12" db="EMBL/GenBank/DDBJ databases">
        <title>Domibacillus sp. SAB 38T whole genome sequencing.</title>
        <authorList>
            <person name="Verma A."/>
            <person name="Ojha A.K."/>
            <person name="Krishnamurthi S."/>
        </authorList>
    </citation>
    <scope>NUCLEOTIDE SEQUENCE [LARGE SCALE GENOMIC DNA]</scope>
    <source>
        <strain evidence="2 3">SAB 38</strain>
    </source>
</reference>
<evidence type="ECO:0000313" key="3">
    <source>
        <dbReference type="Proteomes" id="UP000188613"/>
    </source>
</evidence>
<accession>A0A1V2A9I1</accession>
<dbReference type="Proteomes" id="UP000188613">
    <property type="component" value="Unassembled WGS sequence"/>
</dbReference>
<feature type="transmembrane region" description="Helical" evidence="1">
    <location>
        <begin position="133"/>
        <end position="151"/>
    </location>
</feature>
<evidence type="ECO:0000256" key="1">
    <source>
        <dbReference type="SAM" id="Phobius"/>
    </source>
</evidence>
<feature type="transmembrane region" description="Helical" evidence="1">
    <location>
        <begin position="7"/>
        <end position="30"/>
    </location>
</feature>
<keyword evidence="1" id="KW-0812">Transmembrane</keyword>
<organism evidence="2 3">
    <name type="scientific">Domibacillus epiphyticus</name>
    <dbReference type="NCBI Taxonomy" id="1714355"/>
    <lineage>
        <taxon>Bacteria</taxon>
        <taxon>Bacillati</taxon>
        <taxon>Bacillota</taxon>
        <taxon>Bacilli</taxon>
        <taxon>Bacillales</taxon>
        <taxon>Bacillaceae</taxon>
        <taxon>Domibacillus</taxon>
    </lineage>
</organism>
<dbReference type="InterPro" id="IPR009574">
    <property type="entry name" value="DUF1189"/>
</dbReference>
<sequence length="156" mass="17707">MQGIGKTINYLFFLALLMCVPMIVYLFFYITSGNESMRSIIDTKLPVLAILEGFIADNLITIPIVLIIYYLLVSFLLFVKVSIFGAIGLWMTRFMKKRAEYRHIFRMAAYAVTLPSLLIVIIELAGFTLPAGYLFDWLLTLTILAAATRLLPSRPK</sequence>
<evidence type="ECO:0008006" key="4">
    <source>
        <dbReference type="Google" id="ProtNLM"/>
    </source>
</evidence>
<gene>
    <name evidence="2" type="ORF">BTO28_06905</name>
</gene>
<evidence type="ECO:0000313" key="2">
    <source>
        <dbReference type="EMBL" id="OMP67665.1"/>
    </source>
</evidence>
<dbReference type="AlphaFoldDB" id="A0A1V2A9I1"/>
<proteinExistence type="predicted"/>
<dbReference type="EMBL" id="MSFI01000009">
    <property type="protein sequence ID" value="OMP67665.1"/>
    <property type="molecule type" value="Genomic_DNA"/>
</dbReference>
<comment type="caution">
    <text evidence="2">The sequence shown here is derived from an EMBL/GenBank/DDBJ whole genome shotgun (WGS) entry which is preliminary data.</text>
</comment>
<dbReference type="Pfam" id="PF06691">
    <property type="entry name" value="DUF1189"/>
    <property type="match status" value="1"/>
</dbReference>
<protein>
    <recommendedName>
        <fullName evidence="4">DUF1189 domain-containing protein</fullName>
    </recommendedName>
</protein>
<dbReference type="STRING" id="1714355.BTO28_06905"/>
<keyword evidence="3" id="KW-1185">Reference proteome</keyword>
<name>A0A1V2A9I1_9BACI</name>